<proteinExistence type="predicted"/>
<name>A0AAD8V6Z2_9PEZI</name>
<feature type="compositionally biased region" description="Low complexity" evidence="1">
    <location>
        <begin position="129"/>
        <end position="145"/>
    </location>
</feature>
<dbReference type="RefSeq" id="XP_060416386.1">
    <property type="nucleotide sequence ID" value="XM_060557322.1"/>
</dbReference>
<organism evidence="2 3">
    <name type="scientific">Colletotrichum navitas</name>
    <dbReference type="NCBI Taxonomy" id="681940"/>
    <lineage>
        <taxon>Eukaryota</taxon>
        <taxon>Fungi</taxon>
        <taxon>Dikarya</taxon>
        <taxon>Ascomycota</taxon>
        <taxon>Pezizomycotina</taxon>
        <taxon>Sordariomycetes</taxon>
        <taxon>Hypocreomycetidae</taxon>
        <taxon>Glomerellales</taxon>
        <taxon>Glomerellaceae</taxon>
        <taxon>Colletotrichum</taxon>
        <taxon>Colletotrichum graminicola species complex</taxon>
    </lineage>
</organism>
<evidence type="ECO:0000313" key="3">
    <source>
        <dbReference type="Proteomes" id="UP001230504"/>
    </source>
</evidence>
<accession>A0AAD8V6Z2</accession>
<comment type="caution">
    <text evidence="2">The sequence shown here is derived from an EMBL/GenBank/DDBJ whole genome shotgun (WGS) entry which is preliminary data.</text>
</comment>
<keyword evidence="3" id="KW-1185">Reference proteome</keyword>
<dbReference type="Proteomes" id="UP001230504">
    <property type="component" value="Unassembled WGS sequence"/>
</dbReference>
<reference evidence="2" key="1">
    <citation type="submission" date="2021-06" db="EMBL/GenBank/DDBJ databases">
        <title>Comparative genomics, transcriptomics and evolutionary studies reveal genomic signatures of adaptation to plant cell wall in hemibiotrophic fungi.</title>
        <authorList>
            <consortium name="DOE Joint Genome Institute"/>
            <person name="Baroncelli R."/>
            <person name="Diaz J.F."/>
            <person name="Benocci T."/>
            <person name="Peng M."/>
            <person name="Battaglia E."/>
            <person name="Haridas S."/>
            <person name="Andreopoulos W."/>
            <person name="Labutti K."/>
            <person name="Pangilinan J."/>
            <person name="Floch G.L."/>
            <person name="Makela M.R."/>
            <person name="Henrissat B."/>
            <person name="Grigoriev I.V."/>
            <person name="Crouch J.A."/>
            <person name="De Vries R.P."/>
            <person name="Sukno S.A."/>
            <person name="Thon M.R."/>
        </authorList>
    </citation>
    <scope>NUCLEOTIDE SEQUENCE</scope>
    <source>
        <strain evidence="2">CBS 125086</strain>
    </source>
</reference>
<dbReference type="AlphaFoldDB" id="A0AAD8V6Z2"/>
<dbReference type="GeneID" id="85441562"/>
<evidence type="ECO:0000313" key="2">
    <source>
        <dbReference type="EMBL" id="KAK1595339.1"/>
    </source>
</evidence>
<gene>
    <name evidence="2" type="ORF">LY79DRAFT_547440</name>
</gene>
<protein>
    <submittedName>
        <fullName evidence="2">Uncharacterized protein</fullName>
    </submittedName>
</protein>
<sequence length="234" mass="26248">MEQECFKPSLQCPMPGCKSAPFASAPNLARHQTAKHGAPVTMLCGKKLQNVPYNYKRHLFDSCGICMDILRMLGGRDLRADFKATSLDTLHHMHREMLHQDYLPGAQKPRPTWTGVRLKDEHEDYKTVSDSTTSASQAPDDSSSSEMFANRPCICPELNSSPKSEDIKGFKHQSFVELNHSTLGYAIGGNVSTDWQQHVEMPTHFDDAFEVYPQGQTYSGQMEVDYNWGVMSLG</sequence>
<feature type="region of interest" description="Disordered" evidence="1">
    <location>
        <begin position="124"/>
        <end position="147"/>
    </location>
</feature>
<dbReference type="EMBL" id="JAHLJV010000016">
    <property type="protein sequence ID" value="KAK1595339.1"/>
    <property type="molecule type" value="Genomic_DNA"/>
</dbReference>
<evidence type="ECO:0000256" key="1">
    <source>
        <dbReference type="SAM" id="MobiDB-lite"/>
    </source>
</evidence>